<geneLocation type="chloroplast" evidence="1"/>
<proteinExistence type="predicted"/>
<gene>
    <name evidence="1" type="primary">orf169</name>
</gene>
<reference evidence="1" key="1">
    <citation type="journal article" date="2016" name="Genome Biol. Evol.">
        <title>Evolutionary Dynamics of Chloroplast Genomes in Low Light: A Case Study of the Endolithic Green Alga Ostreobium quekettii.</title>
        <authorList>
            <person name="R Marcelino V."/>
            <person name="Cremen M.C."/>
            <person name="Jackson C.J."/>
            <person name="Larkum A.A."/>
            <person name="Verbruggen H."/>
        </authorList>
    </citation>
    <scope>NUCLEOTIDE SEQUENCE</scope>
</reference>
<name>A0A1C9JBB1_9CHLO</name>
<accession>A0A1C9JBB1</accession>
<sequence length="169" mass="20136">MNRYYSFIRECRKKSYPSYLYLETHHIKPKFMGIDNSPSNLIELSFEDHIIAHLLRFIAFRDKRDWSAYNLMRGFSSEGWKSLRQIGAKTTHEILRKKKKHFWDPNFQKKMAKRSVERKDAILIRREGGKKGGQQTQKNKIIRSTDRFLFVHESSIQVYIFNCETGGDV</sequence>
<protein>
    <recommendedName>
        <fullName evidence="2">HNH homing endonuclease</fullName>
    </recommendedName>
</protein>
<keyword evidence="1" id="KW-0150">Chloroplast</keyword>
<evidence type="ECO:0008006" key="2">
    <source>
        <dbReference type="Google" id="ProtNLM"/>
    </source>
</evidence>
<dbReference type="GeneID" id="29288592"/>
<dbReference type="AlphaFoldDB" id="A0A1C9JBB1"/>
<dbReference type="CDD" id="cd00085">
    <property type="entry name" value="HNHc"/>
    <property type="match status" value="1"/>
</dbReference>
<dbReference type="EMBL" id="KX808497">
    <property type="protein sequence ID" value="AOP19136.1"/>
    <property type="molecule type" value="Genomic_DNA"/>
</dbReference>
<reference evidence="1" key="2">
    <citation type="submission" date="2016-08" db="EMBL/GenBank/DDBJ databases">
        <authorList>
            <person name="Seilhamer J.J."/>
        </authorList>
    </citation>
    <scope>NUCLEOTIDE SEQUENCE</scope>
</reference>
<dbReference type="RefSeq" id="YP_009306232.1">
    <property type="nucleotide sequence ID" value="NC_031367.1"/>
</dbReference>
<organism evidence="1">
    <name type="scientific">Derbesia sp. WEST4838</name>
    <dbReference type="NCBI Taxonomy" id="1847751"/>
    <lineage>
        <taxon>Eukaryota</taxon>
        <taxon>Viridiplantae</taxon>
        <taxon>Chlorophyta</taxon>
        <taxon>core chlorophytes</taxon>
        <taxon>Ulvophyceae</taxon>
        <taxon>TCBD clade</taxon>
        <taxon>Bryopsidales</taxon>
        <taxon>Bryopsidineae</taxon>
        <taxon>Derbesiaceae</taxon>
        <taxon>Derbesia</taxon>
    </lineage>
</organism>
<keyword evidence="1" id="KW-0934">Plastid</keyword>
<evidence type="ECO:0000313" key="1">
    <source>
        <dbReference type="EMBL" id="AOP19136.1"/>
    </source>
</evidence>
<dbReference type="InterPro" id="IPR003615">
    <property type="entry name" value="HNH_nuc"/>
</dbReference>